<organism evidence="12 13">
    <name type="scientific">Marasmiellus scandens</name>
    <dbReference type="NCBI Taxonomy" id="2682957"/>
    <lineage>
        <taxon>Eukaryota</taxon>
        <taxon>Fungi</taxon>
        <taxon>Dikarya</taxon>
        <taxon>Basidiomycota</taxon>
        <taxon>Agaricomycotina</taxon>
        <taxon>Agaricomycetes</taxon>
        <taxon>Agaricomycetidae</taxon>
        <taxon>Agaricales</taxon>
        <taxon>Marasmiineae</taxon>
        <taxon>Omphalotaceae</taxon>
        <taxon>Marasmiellus</taxon>
    </lineage>
</organism>
<evidence type="ECO:0000259" key="11">
    <source>
        <dbReference type="Pfam" id="PF08704"/>
    </source>
</evidence>
<dbReference type="PANTHER" id="PTHR12133:SF2">
    <property type="entry name" value="TRNA (ADENINE(58)-N(1))-METHYLTRANSFERASE CATALYTIC SUBUNIT TRMT61A"/>
    <property type="match status" value="1"/>
</dbReference>
<dbReference type="SUPFAM" id="SSF53335">
    <property type="entry name" value="S-adenosyl-L-methionine-dependent methyltransferases"/>
    <property type="match status" value="1"/>
</dbReference>
<keyword evidence="5 12" id="KW-0808">Transferase</keyword>
<evidence type="ECO:0000256" key="7">
    <source>
        <dbReference type="ARBA" id="ARBA00022694"/>
    </source>
</evidence>
<feature type="region of interest" description="Disordered" evidence="10">
    <location>
        <begin position="271"/>
        <end position="339"/>
    </location>
</feature>
<dbReference type="InterPro" id="IPR014816">
    <property type="entry name" value="tRNA_MeTrfase_Gcd14"/>
</dbReference>
<evidence type="ECO:0000256" key="4">
    <source>
        <dbReference type="ARBA" id="ARBA00022603"/>
    </source>
</evidence>
<feature type="compositionally biased region" description="Polar residues" evidence="10">
    <location>
        <begin position="375"/>
        <end position="394"/>
    </location>
</feature>
<sequence length="481" mass="51949">MWSTKSSIAPGDTVILWLTREAIQPLLIEPGKEFNSKFGSYRHSDLVGVPYGSKVPSRTGKGFIHVLRPTPELWTLALPHRTQILYLADIAFVTAYLGITSGSVVVEAGTGSASFSHSTLRTIGPHGHLFSYEFHQSRATKAKAEFANHGFDGRVTLEHRNVCKDGFGDVVSNRADAVFLDLPAPWDAVEHAKIALRKDRQTRICCFSPCMEQVLRTVTALNDAGFTDITTYETLLRPYDISSVPSLPTISEARNKLLDIEVRKEEKRVLQVKSGHRGNLGKQGTGKEKGEETEGGVGVGEKRKRETRDVVNEEAVVEGDAEAEAEAGDSNSDVGGGKRVKIGDETVVAASMVEEMEVVEASTSASVSTSRPHIFSSTPNIPGSTDPESSQQSEPKILSRVMPEVRGHTSYLTFACLLPSVVETPSMKANGQKVEKSDSSGEATQVGQGNVVEGVEINEEGVGSQTEEIDGTVVVERAPES</sequence>
<keyword evidence="4 12" id="KW-0489">Methyltransferase</keyword>
<feature type="region of interest" description="Disordered" evidence="10">
    <location>
        <begin position="429"/>
        <end position="481"/>
    </location>
</feature>
<dbReference type="GO" id="GO:0030731">
    <property type="term" value="F:guanidinoacetate N-methyltransferase activity"/>
    <property type="evidence" value="ECO:0007669"/>
    <property type="project" value="UniProtKB-EC"/>
</dbReference>
<evidence type="ECO:0000313" key="13">
    <source>
        <dbReference type="Proteomes" id="UP001498398"/>
    </source>
</evidence>
<feature type="region of interest" description="Disordered" evidence="10">
    <location>
        <begin position="363"/>
        <end position="395"/>
    </location>
</feature>
<dbReference type="Gene3D" id="3.10.330.20">
    <property type="match status" value="1"/>
</dbReference>
<evidence type="ECO:0000256" key="8">
    <source>
        <dbReference type="ARBA" id="ARBA00023242"/>
    </source>
</evidence>
<feature type="compositionally biased region" description="Acidic residues" evidence="10">
    <location>
        <begin position="315"/>
        <end position="327"/>
    </location>
</feature>
<proteinExistence type="predicted"/>
<evidence type="ECO:0000256" key="1">
    <source>
        <dbReference type="ARBA" id="ARBA00004123"/>
    </source>
</evidence>
<dbReference type="PANTHER" id="PTHR12133">
    <property type="entry name" value="TRNA (ADENINE(58)-N(1))-METHYLTRANSFERASE"/>
    <property type="match status" value="1"/>
</dbReference>
<evidence type="ECO:0000256" key="10">
    <source>
        <dbReference type="SAM" id="MobiDB-lite"/>
    </source>
</evidence>
<dbReference type="GO" id="GO:0032259">
    <property type="term" value="P:methylation"/>
    <property type="evidence" value="ECO:0007669"/>
    <property type="project" value="UniProtKB-KW"/>
</dbReference>
<accession>A0ABR1JJS9</accession>
<evidence type="ECO:0000256" key="2">
    <source>
        <dbReference type="ARBA" id="ARBA00012796"/>
    </source>
</evidence>
<protein>
    <recommendedName>
        <fullName evidence="3">tRNA (adenine(58)-N(1))-methyltransferase catalytic subunit TRM61</fullName>
        <ecNumber evidence="2">2.1.1.220</ecNumber>
    </recommendedName>
    <alternativeName>
        <fullName evidence="9">tRNA(m1A58)-methyltransferase subunit TRM61</fullName>
    </alternativeName>
</protein>
<evidence type="ECO:0000256" key="6">
    <source>
        <dbReference type="ARBA" id="ARBA00022691"/>
    </source>
</evidence>
<feature type="compositionally biased region" description="Basic and acidic residues" evidence="10">
    <location>
        <begin position="300"/>
        <end position="311"/>
    </location>
</feature>
<dbReference type="PROSITE" id="PS51620">
    <property type="entry name" value="SAM_TRM61"/>
    <property type="match status" value="1"/>
</dbReference>
<dbReference type="EC" id="2.1.1.220" evidence="2"/>
<feature type="compositionally biased region" description="Low complexity" evidence="10">
    <location>
        <begin position="445"/>
        <end position="463"/>
    </location>
</feature>
<keyword evidence="6" id="KW-0949">S-adenosyl-L-methionine</keyword>
<keyword evidence="8" id="KW-0539">Nucleus</keyword>
<evidence type="ECO:0000256" key="9">
    <source>
        <dbReference type="ARBA" id="ARBA00033309"/>
    </source>
</evidence>
<evidence type="ECO:0000313" key="12">
    <source>
        <dbReference type="EMBL" id="KAK7462462.1"/>
    </source>
</evidence>
<dbReference type="Pfam" id="PF08704">
    <property type="entry name" value="GCD14"/>
    <property type="match status" value="1"/>
</dbReference>
<comment type="subcellular location">
    <subcellularLocation>
        <location evidence="1">Nucleus</location>
    </subcellularLocation>
</comment>
<gene>
    <name evidence="12" type="primary">TRM61</name>
    <name evidence="12" type="ORF">VKT23_008062</name>
</gene>
<dbReference type="Gene3D" id="3.40.50.150">
    <property type="entry name" value="Vaccinia Virus protein VP39"/>
    <property type="match status" value="1"/>
</dbReference>
<evidence type="ECO:0000256" key="5">
    <source>
        <dbReference type="ARBA" id="ARBA00022679"/>
    </source>
</evidence>
<dbReference type="Proteomes" id="UP001498398">
    <property type="component" value="Unassembled WGS sequence"/>
</dbReference>
<keyword evidence="13" id="KW-1185">Reference proteome</keyword>
<name>A0ABR1JJS9_9AGAR</name>
<keyword evidence="7" id="KW-0819">tRNA processing</keyword>
<feature type="domain" description="tRNA (adenine(58)-N(1))-methyltransferase catalytic subunit TRM61 C-terminal" evidence="11">
    <location>
        <begin position="62"/>
        <end position="269"/>
    </location>
</feature>
<dbReference type="InterPro" id="IPR029063">
    <property type="entry name" value="SAM-dependent_MTases_sf"/>
</dbReference>
<dbReference type="InterPro" id="IPR049470">
    <property type="entry name" value="TRM61_C"/>
</dbReference>
<comment type="caution">
    <text evidence="12">The sequence shown here is derived from an EMBL/GenBank/DDBJ whole genome shotgun (WGS) entry which is preliminary data.</text>
</comment>
<dbReference type="EMBL" id="JBANRG010000011">
    <property type="protein sequence ID" value="KAK7462462.1"/>
    <property type="molecule type" value="Genomic_DNA"/>
</dbReference>
<reference evidence="12 13" key="1">
    <citation type="submission" date="2024-01" db="EMBL/GenBank/DDBJ databases">
        <title>A draft genome for the cacao thread blight pathogen Marasmiellus scandens.</title>
        <authorList>
            <person name="Baruah I.K."/>
            <person name="Leung J."/>
            <person name="Bukari Y."/>
            <person name="Amoako-Attah I."/>
            <person name="Meinhardt L.W."/>
            <person name="Bailey B.A."/>
            <person name="Cohen S.P."/>
        </authorList>
    </citation>
    <scope>NUCLEOTIDE SEQUENCE [LARGE SCALE GENOMIC DNA]</scope>
    <source>
        <strain evidence="12 13">GH-19</strain>
    </source>
</reference>
<evidence type="ECO:0000256" key="3">
    <source>
        <dbReference type="ARBA" id="ARBA00015963"/>
    </source>
</evidence>